<name>I5ASF1_EUBC6</name>
<feature type="region of interest" description="Disordered" evidence="1">
    <location>
        <begin position="78"/>
        <end position="99"/>
    </location>
</feature>
<accession>I5ASF1</accession>
<reference evidence="2 3" key="1">
    <citation type="submission" date="2010-08" db="EMBL/GenBank/DDBJ databases">
        <authorList>
            <consortium name="US DOE Joint Genome Institute (JGI-PGF)"/>
            <person name="Lucas S."/>
            <person name="Copeland A."/>
            <person name="Lapidus A."/>
            <person name="Cheng J.-F."/>
            <person name="Bruce D."/>
            <person name="Goodwin L."/>
            <person name="Pitluck S."/>
            <person name="Land M.L."/>
            <person name="Hauser L."/>
            <person name="Chang Y.-J."/>
            <person name="Anderson I.J."/>
            <person name="Johnson E."/>
            <person name="Mulhopadhyay B."/>
            <person name="Kyrpides N."/>
            <person name="Woyke T.J."/>
        </authorList>
    </citation>
    <scope>NUCLEOTIDE SEQUENCE [LARGE SCALE GENOMIC DNA]</scope>
    <source>
        <strain evidence="2 3">6</strain>
    </source>
</reference>
<evidence type="ECO:0000313" key="2">
    <source>
        <dbReference type="EMBL" id="EIM56724.1"/>
    </source>
</evidence>
<evidence type="ECO:0000256" key="1">
    <source>
        <dbReference type="SAM" id="MobiDB-lite"/>
    </source>
</evidence>
<dbReference type="EMBL" id="CM001487">
    <property type="protein sequence ID" value="EIM56724.1"/>
    <property type="molecule type" value="Genomic_DNA"/>
</dbReference>
<gene>
    <name evidence="2" type="ORF">EubceDRAFT1_0895</name>
</gene>
<sequence length="99" mass="11832">MTTKSELEEKRESCRGARERIGDMLTTLCEQGIQLRSIYEELAWDWRGDRNVSEGFQNKVEQVAMVHRYTSNVLEEEKERLSRELRRLEDEEEPEGKQR</sequence>
<reference evidence="2 3" key="2">
    <citation type="submission" date="2012-02" db="EMBL/GenBank/DDBJ databases">
        <title>Improved High-Quality Draft sequence of Eubacterium cellulosolvens 6.</title>
        <authorList>
            <consortium name="US DOE Joint Genome Institute"/>
            <person name="Lucas S."/>
            <person name="Han J."/>
            <person name="Lapidus A."/>
            <person name="Cheng J.-F."/>
            <person name="Goodwin L."/>
            <person name="Pitluck S."/>
            <person name="Peters L."/>
            <person name="Mikhailova N."/>
            <person name="Gu W."/>
            <person name="Detter J.C."/>
            <person name="Han C."/>
            <person name="Tapia R."/>
            <person name="Land M."/>
            <person name="Hauser L."/>
            <person name="Kyrpides N."/>
            <person name="Ivanova N."/>
            <person name="Pagani I."/>
            <person name="Johnson E."/>
            <person name="Mukhopadhyay B."/>
            <person name="Anderson I."/>
            <person name="Woyke T."/>
        </authorList>
    </citation>
    <scope>NUCLEOTIDE SEQUENCE [LARGE SCALE GENOMIC DNA]</scope>
    <source>
        <strain evidence="2 3">6</strain>
    </source>
</reference>
<protein>
    <submittedName>
        <fullName evidence="2">Uncharacterized protein</fullName>
    </submittedName>
</protein>
<dbReference type="AlphaFoldDB" id="I5ASF1"/>
<dbReference type="HOGENOM" id="CLU_2316071_0_0_9"/>
<dbReference type="Proteomes" id="UP000005753">
    <property type="component" value="Chromosome"/>
</dbReference>
<keyword evidence="3" id="KW-1185">Reference proteome</keyword>
<proteinExistence type="predicted"/>
<evidence type="ECO:0000313" key="3">
    <source>
        <dbReference type="Proteomes" id="UP000005753"/>
    </source>
</evidence>
<dbReference type="STRING" id="633697.EubceDRAFT1_0895"/>
<organism evidence="2 3">
    <name type="scientific">Eubacterium cellulosolvens (strain ATCC 43171 / JCM 9499 / 6)</name>
    <name type="common">Cillobacterium cellulosolvens</name>
    <dbReference type="NCBI Taxonomy" id="633697"/>
    <lineage>
        <taxon>Bacteria</taxon>
        <taxon>Bacillati</taxon>
        <taxon>Bacillota</taxon>
        <taxon>Clostridia</taxon>
        <taxon>Eubacteriales</taxon>
        <taxon>Eubacteriaceae</taxon>
        <taxon>Eubacterium</taxon>
    </lineage>
</organism>